<feature type="signal peptide" evidence="2">
    <location>
        <begin position="1"/>
        <end position="17"/>
    </location>
</feature>
<name>A0A6J3LU45_9PEZI</name>
<dbReference type="SUPFAM" id="SSF50974">
    <property type="entry name" value="Nitrous oxide reductase, N-terminal domain"/>
    <property type="match status" value="1"/>
</dbReference>
<proteinExistence type="inferred from homology"/>
<dbReference type="PANTHER" id="PTHR30344">
    <property type="entry name" value="6-PHOSPHOGLUCONOLACTONASE-RELATED"/>
    <property type="match status" value="1"/>
</dbReference>
<evidence type="ECO:0000256" key="1">
    <source>
        <dbReference type="ARBA" id="ARBA00005564"/>
    </source>
</evidence>
<evidence type="ECO:0000313" key="4">
    <source>
        <dbReference type="RefSeq" id="XP_033456194.1"/>
    </source>
</evidence>
<keyword evidence="4" id="KW-0413">Isomerase</keyword>
<dbReference type="InterPro" id="IPR019405">
    <property type="entry name" value="Lactonase_7-beta_prop"/>
</dbReference>
<accession>A0A6J3LU45</accession>
<dbReference type="InterPro" id="IPR015943">
    <property type="entry name" value="WD40/YVTN_repeat-like_dom_sf"/>
</dbReference>
<feature type="chain" id="PRO_5027108093" evidence="2">
    <location>
        <begin position="18"/>
        <end position="403"/>
    </location>
</feature>
<protein>
    <submittedName>
        <fullName evidence="4">Isomerase YbhE</fullName>
    </submittedName>
</protein>
<dbReference type="RefSeq" id="XP_033456194.1">
    <property type="nucleotide sequence ID" value="XM_033601898.1"/>
</dbReference>
<reference evidence="4" key="2">
    <citation type="submission" date="2020-04" db="EMBL/GenBank/DDBJ databases">
        <authorList>
            <consortium name="NCBI Genome Project"/>
        </authorList>
    </citation>
    <scope>NUCLEOTIDE SEQUENCE</scope>
    <source>
        <strain evidence="4">CBS 342.82</strain>
    </source>
</reference>
<gene>
    <name evidence="4" type="ORF">K489DRAFT_326362</name>
</gene>
<dbReference type="GO" id="GO:0016853">
    <property type="term" value="F:isomerase activity"/>
    <property type="evidence" value="ECO:0007669"/>
    <property type="project" value="UniProtKB-KW"/>
</dbReference>
<dbReference type="AlphaFoldDB" id="A0A6J3LU45"/>
<reference evidence="4" key="1">
    <citation type="submission" date="2020-01" db="EMBL/GenBank/DDBJ databases">
        <authorList>
            <consortium name="DOE Joint Genome Institute"/>
            <person name="Haridas S."/>
            <person name="Albert R."/>
            <person name="Binder M."/>
            <person name="Bloem J."/>
            <person name="Labutti K."/>
            <person name="Salamov A."/>
            <person name="Andreopoulos B."/>
            <person name="Baker S.E."/>
            <person name="Barry K."/>
            <person name="Bills G."/>
            <person name="Bluhm B.H."/>
            <person name="Cannon C."/>
            <person name="Castanera R."/>
            <person name="Culley D.E."/>
            <person name="Daum C."/>
            <person name="Ezra D."/>
            <person name="Gonzalez J.B."/>
            <person name="Henrissat B."/>
            <person name="Kuo A."/>
            <person name="Liang C."/>
            <person name="Lipzen A."/>
            <person name="Lutzoni F."/>
            <person name="Magnuson J."/>
            <person name="Mondo S."/>
            <person name="Nolan M."/>
            <person name="Ohm R."/>
            <person name="Pangilinan J."/>
            <person name="Park H.-J."/>
            <person name="Ramirez L."/>
            <person name="Alfaro M."/>
            <person name="Sun H."/>
            <person name="Tritt A."/>
            <person name="Yoshinaga Y."/>
            <person name="Zwiers L.-H."/>
            <person name="Turgeon B.G."/>
            <person name="Goodwin S.B."/>
            <person name="Spatafora J.W."/>
            <person name="Crous P.W."/>
            <person name="Grigoriev I.V."/>
        </authorList>
    </citation>
    <scope>NUCLEOTIDE SEQUENCE</scope>
    <source>
        <strain evidence="4">CBS 342.82</strain>
    </source>
</reference>
<dbReference type="OrthoDB" id="9972196at2759"/>
<dbReference type="Proteomes" id="UP000504637">
    <property type="component" value="Unplaced"/>
</dbReference>
<evidence type="ECO:0000256" key="2">
    <source>
        <dbReference type="SAM" id="SignalP"/>
    </source>
</evidence>
<dbReference type="PANTHER" id="PTHR30344:SF1">
    <property type="entry name" value="6-PHOSPHOGLUCONOLACTONASE"/>
    <property type="match status" value="1"/>
</dbReference>
<dbReference type="InterPro" id="IPR011045">
    <property type="entry name" value="N2O_reductase_N"/>
</dbReference>
<comment type="similarity">
    <text evidence="1">Belongs to the cycloisomerase 2 family.</text>
</comment>
<evidence type="ECO:0000313" key="3">
    <source>
        <dbReference type="Proteomes" id="UP000504637"/>
    </source>
</evidence>
<dbReference type="InterPro" id="IPR050282">
    <property type="entry name" value="Cycloisomerase_2"/>
</dbReference>
<organism evidence="4">
    <name type="scientific">Dissoconium aciculare CBS 342.82</name>
    <dbReference type="NCBI Taxonomy" id="1314786"/>
    <lineage>
        <taxon>Eukaryota</taxon>
        <taxon>Fungi</taxon>
        <taxon>Dikarya</taxon>
        <taxon>Ascomycota</taxon>
        <taxon>Pezizomycotina</taxon>
        <taxon>Dothideomycetes</taxon>
        <taxon>Dothideomycetidae</taxon>
        <taxon>Mycosphaerellales</taxon>
        <taxon>Dissoconiaceae</taxon>
        <taxon>Dissoconium</taxon>
    </lineage>
</organism>
<dbReference type="GeneID" id="54359698"/>
<dbReference type="Pfam" id="PF10282">
    <property type="entry name" value="Lactonase"/>
    <property type="match status" value="1"/>
</dbReference>
<keyword evidence="2" id="KW-0732">Signal</keyword>
<sequence length="403" mass="43701">MLIRSSLFLLGAAYASASNLFITDYDGHLTSVKLSSESSGAYQLNKNIAYGECGANPTWSTVDIGRGVLYCLDEGFANDDAGALTSFSIERDGQLVKVRHFDGLNAPVSAVIVGEPTEQQALVSANYGGEGGGSVSYFNLQCNGDFTFNEEIKFKHTLQPGQDEERQAASHPHQAIVDPTGQYVLVPDLGMDLVHIFGWDFTNHKLKQLKSLEVLEGTGPRHAAFWNPSGVACETCPTYFYLVSELAGTVTSYQVSYLHNGGGLTFKQVQISRTTGPHFVKQRTAPAEIVISPDNRFLIVSNRNDSSTYTSIPPPIPGGGFQSDSLATFELLPDGNLNWRQLWPAGGSFPRQFSLNKLGNLVAVGLQYTKRVVIYSRDVATGLIGEPVAHLDRLGNVTSVVWA</sequence>
<keyword evidence="3" id="KW-1185">Reference proteome</keyword>
<dbReference type="GO" id="GO:0017057">
    <property type="term" value="F:6-phosphogluconolactonase activity"/>
    <property type="evidence" value="ECO:0007669"/>
    <property type="project" value="TreeGrafter"/>
</dbReference>
<dbReference type="Gene3D" id="2.130.10.10">
    <property type="entry name" value="YVTN repeat-like/Quinoprotein amine dehydrogenase"/>
    <property type="match status" value="1"/>
</dbReference>
<reference evidence="4" key="3">
    <citation type="submission" date="2025-08" db="UniProtKB">
        <authorList>
            <consortium name="RefSeq"/>
        </authorList>
    </citation>
    <scope>IDENTIFICATION</scope>
    <source>
        <strain evidence="4">CBS 342.82</strain>
    </source>
</reference>